<dbReference type="GO" id="GO:0006412">
    <property type="term" value="P:translation"/>
    <property type="evidence" value="ECO:0007669"/>
    <property type="project" value="UniProtKB-UniRule"/>
</dbReference>
<name>A0A660SE42_UNCT6</name>
<dbReference type="GO" id="GO:0003735">
    <property type="term" value="F:structural constituent of ribosome"/>
    <property type="evidence" value="ECO:0007669"/>
    <property type="project" value="InterPro"/>
</dbReference>
<dbReference type="PANTHER" id="PTHR21368">
    <property type="entry name" value="50S RIBOSOMAL PROTEIN L9"/>
    <property type="match status" value="1"/>
</dbReference>
<evidence type="ECO:0000256" key="3">
    <source>
        <dbReference type="ARBA" id="ARBA00022884"/>
    </source>
</evidence>
<dbReference type="InterPro" id="IPR000244">
    <property type="entry name" value="Ribosomal_bL9"/>
</dbReference>
<dbReference type="Pfam" id="PF01281">
    <property type="entry name" value="Ribosomal_L9_N"/>
    <property type="match status" value="1"/>
</dbReference>
<evidence type="ECO:0000256" key="1">
    <source>
        <dbReference type="ARBA" id="ARBA00010605"/>
    </source>
</evidence>
<protein>
    <recommendedName>
        <fullName evidence="6 7">Large ribosomal subunit protein bL9</fullName>
    </recommendedName>
</protein>
<keyword evidence="2 7" id="KW-0699">rRNA-binding</keyword>
<dbReference type="AlphaFoldDB" id="A0A660SE42"/>
<dbReference type="EMBL" id="QNBD01000219">
    <property type="protein sequence ID" value="RKX69068.1"/>
    <property type="molecule type" value="Genomic_DNA"/>
</dbReference>
<gene>
    <name evidence="7" type="primary">rplI</name>
    <name evidence="9" type="ORF">DRP43_04820</name>
</gene>
<dbReference type="InterPro" id="IPR009027">
    <property type="entry name" value="Ribosomal_bL9/RNase_H1_N"/>
</dbReference>
<evidence type="ECO:0000256" key="6">
    <source>
        <dbReference type="ARBA" id="ARBA00035292"/>
    </source>
</evidence>
<evidence type="ECO:0000256" key="5">
    <source>
        <dbReference type="ARBA" id="ARBA00023274"/>
    </source>
</evidence>
<evidence type="ECO:0000313" key="10">
    <source>
        <dbReference type="Proteomes" id="UP000271125"/>
    </source>
</evidence>
<keyword evidence="5 7" id="KW-0687">Ribonucleoprotein</keyword>
<keyword evidence="4 7" id="KW-0689">Ribosomal protein</keyword>
<reference evidence="9 10" key="1">
    <citation type="submission" date="2018-06" db="EMBL/GenBank/DDBJ databases">
        <title>Extensive metabolic versatility and redundancy in microbially diverse, dynamic hydrothermal sediments.</title>
        <authorList>
            <person name="Dombrowski N."/>
            <person name="Teske A."/>
            <person name="Baker B.J."/>
        </authorList>
    </citation>
    <scope>NUCLEOTIDE SEQUENCE [LARGE SCALE GENOMIC DNA]</scope>
    <source>
        <strain evidence="9">B10_G13</strain>
    </source>
</reference>
<dbReference type="InterPro" id="IPR036935">
    <property type="entry name" value="Ribosomal_bL9_N_sf"/>
</dbReference>
<organism evidence="9 10">
    <name type="scientific">candidate division TA06 bacterium</name>
    <dbReference type="NCBI Taxonomy" id="2250710"/>
    <lineage>
        <taxon>Bacteria</taxon>
        <taxon>Bacteria division TA06</taxon>
    </lineage>
</organism>
<dbReference type="InterPro" id="IPR036791">
    <property type="entry name" value="Ribosomal_bL9_C_sf"/>
</dbReference>
<dbReference type="InterPro" id="IPR020069">
    <property type="entry name" value="Ribosomal_bL9_C"/>
</dbReference>
<dbReference type="Proteomes" id="UP000271125">
    <property type="component" value="Unassembled WGS sequence"/>
</dbReference>
<dbReference type="InterPro" id="IPR020594">
    <property type="entry name" value="Ribosomal_bL9_bac/chp"/>
</dbReference>
<evidence type="ECO:0000256" key="4">
    <source>
        <dbReference type="ARBA" id="ARBA00022980"/>
    </source>
</evidence>
<accession>A0A660SE42</accession>
<dbReference type="PROSITE" id="PS00651">
    <property type="entry name" value="RIBOSOMAL_L9"/>
    <property type="match status" value="1"/>
</dbReference>
<comment type="caution">
    <text evidence="9">The sequence shown here is derived from an EMBL/GenBank/DDBJ whole genome shotgun (WGS) entry which is preliminary data.</text>
</comment>
<dbReference type="GO" id="GO:0019843">
    <property type="term" value="F:rRNA binding"/>
    <property type="evidence" value="ECO:0007669"/>
    <property type="project" value="UniProtKB-UniRule"/>
</dbReference>
<dbReference type="GO" id="GO:0005840">
    <property type="term" value="C:ribosome"/>
    <property type="evidence" value="ECO:0007669"/>
    <property type="project" value="UniProtKB-KW"/>
</dbReference>
<keyword evidence="3 7" id="KW-0694">RNA-binding</keyword>
<evidence type="ECO:0000313" key="9">
    <source>
        <dbReference type="EMBL" id="RKX69068.1"/>
    </source>
</evidence>
<evidence type="ECO:0000256" key="2">
    <source>
        <dbReference type="ARBA" id="ARBA00022730"/>
    </source>
</evidence>
<dbReference type="NCBIfam" id="TIGR00158">
    <property type="entry name" value="L9"/>
    <property type="match status" value="1"/>
</dbReference>
<evidence type="ECO:0000256" key="7">
    <source>
        <dbReference type="HAMAP-Rule" id="MF_00503"/>
    </source>
</evidence>
<dbReference type="SUPFAM" id="SSF55658">
    <property type="entry name" value="L9 N-domain-like"/>
    <property type="match status" value="1"/>
</dbReference>
<sequence>MEIILLKDVEKMGKIGDVVKVKDGFARNYLIPEGIAIIDNESNKKRVKHLVSSANKKVYKAKEDAEGLSEELSKLSLTISVKAGEEDKLYGSVTNSDIEKLLKKEGYEIDHKMIIIEEPIKKLGVYDIRIKLHSEVYGAVKLWVVKE</sequence>
<comment type="similarity">
    <text evidence="1 7">Belongs to the bacterial ribosomal protein bL9 family.</text>
</comment>
<dbReference type="SUPFAM" id="SSF55653">
    <property type="entry name" value="Ribosomal protein L9 C-domain"/>
    <property type="match status" value="1"/>
</dbReference>
<proteinExistence type="inferred from homology"/>
<dbReference type="Pfam" id="PF03948">
    <property type="entry name" value="Ribosomal_L9_C"/>
    <property type="match status" value="1"/>
</dbReference>
<dbReference type="InterPro" id="IPR020070">
    <property type="entry name" value="Ribosomal_bL9_N"/>
</dbReference>
<dbReference type="Gene3D" id="3.40.5.10">
    <property type="entry name" value="Ribosomal protein L9, N-terminal domain"/>
    <property type="match status" value="1"/>
</dbReference>
<dbReference type="GO" id="GO:1990904">
    <property type="term" value="C:ribonucleoprotein complex"/>
    <property type="evidence" value="ECO:0007669"/>
    <property type="project" value="UniProtKB-KW"/>
</dbReference>
<dbReference type="HAMAP" id="MF_00503">
    <property type="entry name" value="Ribosomal_bL9"/>
    <property type="match status" value="1"/>
</dbReference>
<evidence type="ECO:0000259" key="8">
    <source>
        <dbReference type="PROSITE" id="PS00651"/>
    </source>
</evidence>
<comment type="function">
    <text evidence="7">Binds to the 23S rRNA.</text>
</comment>
<dbReference type="Gene3D" id="3.10.430.100">
    <property type="entry name" value="Ribosomal protein L9, C-terminal domain"/>
    <property type="match status" value="1"/>
</dbReference>
<feature type="domain" description="Ribosomal protein L9" evidence="8">
    <location>
        <begin position="13"/>
        <end position="40"/>
    </location>
</feature>